<dbReference type="GO" id="GO:0000398">
    <property type="term" value="P:mRNA splicing, via spliceosome"/>
    <property type="evidence" value="ECO:0007669"/>
    <property type="project" value="InterPro"/>
</dbReference>
<keyword evidence="9" id="KW-1185">Reference proteome</keyword>
<dbReference type="GO" id="GO:0003676">
    <property type="term" value="F:nucleic acid binding"/>
    <property type="evidence" value="ECO:0007669"/>
    <property type="project" value="InterPro"/>
</dbReference>
<sequence>MVNIGWLVVTIAGALFRVGWSITVTYCRFFAKKADEEEQEEALRYLKGLKRENDTPVERAPLRQRTDVVDLEKDLGRRKLITERTVKKHQGGYWCEVCECLLKDSQSYLDHLNGRDHNRNMGMNMRVEKVSVDRVKEKLEEMKKLAREKAQKGKAIGDIFFGSSAYETWLVNDAAAMYTKEDVIDREAVQERLEHIKREEEKDKQRKKEKKKLKKRKKREALYGPGYLGTKEENEPAEGGT</sequence>
<evidence type="ECO:0000256" key="2">
    <source>
        <dbReference type="ARBA" id="ARBA00022723"/>
    </source>
</evidence>
<evidence type="ECO:0000313" key="9">
    <source>
        <dbReference type="Proteomes" id="UP000553632"/>
    </source>
</evidence>
<dbReference type="GO" id="GO:0008270">
    <property type="term" value="F:zinc ion binding"/>
    <property type="evidence" value="ECO:0007669"/>
    <property type="project" value="UniProtKB-KW"/>
</dbReference>
<dbReference type="Gene3D" id="3.30.160.60">
    <property type="entry name" value="Classic Zinc Finger"/>
    <property type="match status" value="1"/>
</dbReference>
<feature type="domain" description="Matrin-type" evidence="7">
    <location>
        <begin position="93"/>
        <end position="123"/>
    </location>
</feature>
<dbReference type="AlphaFoldDB" id="A0A7J6RAZ2"/>
<dbReference type="PANTHER" id="PTHR45986:SF1">
    <property type="entry name" value="ZINC FINGER MATRIN-TYPE PROTEIN 2"/>
    <property type="match status" value="1"/>
</dbReference>
<feature type="region of interest" description="Disordered" evidence="6">
    <location>
        <begin position="197"/>
        <end position="241"/>
    </location>
</feature>
<name>A0A7J6RAZ2_PEROL</name>
<dbReference type="Proteomes" id="UP000553632">
    <property type="component" value="Unassembled WGS sequence"/>
</dbReference>
<dbReference type="InterPro" id="IPR013087">
    <property type="entry name" value="Znf_C2H2_type"/>
</dbReference>
<dbReference type="PANTHER" id="PTHR45986">
    <property type="entry name" value="ZINC FINGER MATRIN-TYPE PROTEIN 2"/>
    <property type="match status" value="1"/>
</dbReference>
<dbReference type="Pfam" id="PF12874">
    <property type="entry name" value="zf-met"/>
    <property type="match status" value="1"/>
</dbReference>
<proteinExistence type="predicted"/>
<keyword evidence="2" id="KW-0479">Metal-binding</keyword>
<feature type="non-terminal residue" evidence="8">
    <location>
        <position position="1"/>
    </location>
</feature>
<dbReference type="InterPro" id="IPR003604">
    <property type="entry name" value="Matrin/U1-like-C_Znf_C2H2"/>
</dbReference>
<dbReference type="PROSITE" id="PS50171">
    <property type="entry name" value="ZF_MATRIN"/>
    <property type="match status" value="1"/>
</dbReference>
<evidence type="ECO:0000256" key="6">
    <source>
        <dbReference type="SAM" id="MobiDB-lite"/>
    </source>
</evidence>
<dbReference type="SMART" id="SM00451">
    <property type="entry name" value="ZnF_U1"/>
    <property type="match status" value="1"/>
</dbReference>
<feature type="compositionally biased region" description="Basic residues" evidence="6">
    <location>
        <begin position="207"/>
        <end position="219"/>
    </location>
</feature>
<reference evidence="8 9" key="1">
    <citation type="submission" date="2020-04" db="EMBL/GenBank/DDBJ databases">
        <title>Perkinsus olseni comparative genomics.</title>
        <authorList>
            <person name="Bogema D.R."/>
        </authorList>
    </citation>
    <scope>NUCLEOTIDE SEQUENCE [LARGE SCALE GENOMIC DNA]</scope>
    <source>
        <strain evidence="8 9">ATCC PRA-207</strain>
    </source>
</reference>
<dbReference type="GO" id="GO:0046540">
    <property type="term" value="C:U4/U6 x U5 tri-snRNP complex"/>
    <property type="evidence" value="ECO:0007669"/>
    <property type="project" value="TreeGrafter"/>
</dbReference>
<dbReference type="InterPro" id="IPR036236">
    <property type="entry name" value="Znf_C2H2_sf"/>
</dbReference>
<evidence type="ECO:0000256" key="4">
    <source>
        <dbReference type="ARBA" id="ARBA00022833"/>
    </source>
</evidence>
<evidence type="ECO:0000313" key="8">
    <source>
        <dbReference type="EMBL" id="KAF4717775.1"/>
    </source>
</evidence>
<keyword evidence="5" id="KW-0539">Nucleus</keyword>
<evidence type="ECO:0000259" key="7">
    <source>
        <dbReference type="PROSITE" id="PS50171"/>
    </source>
</evidence>
<keyword evidence="4" id="KW-0862">Zinc</keyword>
<organism evidence="8 9">
    <name type="scientific">Perkinsus olseni</name>
    <name type="common">Perkinsus atlanticus</name>
    <dbReference type="NCBI Taxonomy" id="32597"/>
    <lineage>
        <taxon>Eukaryota</taxon>
        <taxon>Sar</taxon>
        <taxon>Alveolata</taxon>
        <taxon>Perkinsozoa</taxon>
        <taxon>Perkinsea</taxon>
        <taxon>Perkinsida</taxon>
        <taxon>Perkinsidae</taxon>
        <taxon>Perkinsus</taxon>
    </lineage>
</organism>
<protein>
    <submittedName>
        <fullName evidence="8">Zinc finger, matrin-type 2</fullName>
    </submittedName>
</protein>
<dbReference type="OMA" id="AMYTKED"/>
<dbReference type="InterPro" id="IPR000690">
    <property type="entry name" value="Matrin/U1-C_Znf_C2H2"/>
</dbReference>
<dbReference type="GO" id="GO:0005681">
    <property type="term" value="C:spliceosomal complex"/>
    <property type="evidence" value="ECO:0007669"/>
    <property type="project" value="InterPro"/>
</dbReference>
<keyword evidence="3" id="KW-0863">Zinc-finger</keyword>
<accession>A0A7J6RAZ2</accession>
<gene>
    <name evidence="8" type="primary">ZMAT2_2</name>
    <name evidence="8" type="ORF">FOZ63_008547</name>
</gene>
<dbReference type="SUPFAM" id="SSF57667">
    <property type="entry name" value="beta-beta-alpha zinc fingers"/>
    <property type="match status" value="1"/>
</dbReference>
<evidence type="ECO:0000256" key="3">
    <source>
        <dbReference type="ARBA" id="ARBA00022771"/>
    </source>
</evidence>
<evidence type="ECO:0000256" key="5">
    <source>
        <dbReference type="ARBA" id="ARBA00023242"/>
    </source>
</evidence>
<comment type="caution">
    <text evidence="8">The sequence shown here is derived from an EMBL/GenBank/DDBJ whole genome shotgun (WGS) entry which is preliminary data.</text>
</comment>
<feature type="compositionally biased region" description="Basic and acidic residues" evidence="6">
    <location>
        <begin position="197"/>
        <end position="206"/>
    </location>
</feature>
<comment type="subcellular location">
    <subcellularLocation>
        <location evidence="1">Nucleus</location>
    </subcellularLocation>
</comment>
<dbReference type="InterPro" id="IPR040107">
    <property type="entry name" value="Snu23"/>
</dbReference>
<dbReference type="EMBL" id="JABANO010026872">
    <property type="protein sequence ID" value="KAF4717775.1"/>
    <property type="molecule type" value="Genomic_DNA"/>
</dbReference>
<evidence type="ECO:0000256" key="1">
    <source>
        <dbReference type="ARBA" id="ARBA00004123"/>
    </source>
</evidence>